<dbReference type="EMBL" id="LQOJ01000017">
    <property type="protein sequence ID" value="ORV08040.1"/>
    <property type="molecule type" value="Genomic_DNA"/>
</dbReference>
<proteinExistence type="predicted"/>
<evidence type="ECO:0000313" key="2">
    <source>
        <dbReference type="Proteomes" id="UP000193484"/>
    </source>
</evidence>
<accession>A0A1X1RK52</accession>
<evidence type="ECO:0000313" key="1">
    <source>
        <dbReference type="EMBL" id="ORV08040.1"/>
    </source>
</evidence>
<reference evidence="1 2" key="1">
    <citation type="submission" date="2016-01" db="EMBL/GenBank/DDBJ databases">
        <title>The new phylogeny of the genus Mycobacterium.</title>
        <authorList>
            <person name="Tarcisio F."/>
            <person name="Conor M."/>
            <person name="Antonella G."/>
            <person name="Elisabetta G."/>
            <person name="Giulia F.S."/>
            <person name="Sara T."/>
            <person name="Anna F."/>
            <person name="Clotilde B."/>
            <person name="Roberto B."/>
            <person name="Veronica D.S."/>
            <person name="Fabio R."/>
            <person name="Monica P."/>
            <person name="Olivier J."/>
            <person name="Enrico T."/>
            <person name="Nicola S."/>
        </authorList>
    </citation>
    <scope>NUCLEOTIDE SEQUENCE [LARGE SCALE GENOMIC DNA]</scope>
    <source>
        <strain evidence="1 2">DSM 44179</strain>
    </source>
</reference>
<dbReference type="Proteomes" id="UP000193484">
    <property type="component" value="Unassembled WGS sequence"/>
</dbReference>
<gene>
    <name evidence="1" type="ORF">AWC04_02525</name>
</gene>
<sequence>MNTPVPAHRSTEPADPNRLAGLVLGALDGSLYHDIDHRDVVAILAALDAVGHPATNRAARPATHVAIAPRIGDTVYRSGSNPEDLTPGIVTDVEASGHTVAVRWLFAESITGHSVAERAERLILLVPARAELTDYADPTITIVRRSVRRTDGAVRIEPTGLRFHSTAYAETALVAIAMAKRPLSPSWDRDYLGPVSRRLCIESVMQQEFYEIR</sequence>
<comment type="caution">
    <text evidence="1">The sequence shown here is derived from an EMBL/GenBank/DDBJ whole genome shotgun (WGS) entry which is preliminary data.</text>
</comment>
<organism evidence="1 2">
    <name type="scientific">Mycolicibacterium fallax</name>
    <name type="common">Mycobacterium fallax</name>
    <dbReference type="NCBI Taxonomy" id="1793"/>
    <lineage>
        <taxon>Bacteria</taxon>
        <taxon>Bacillati</taxon>
        <taxon>Actinomycetota</taxon>
        <taxon>Actinomycetes</taxon>
        <taxon>Mycobacteriales</taxon>
        <taxon>Mycobacteriaceae</taxon>
        <taxon>Mycolicibacterium</taxon>
    </lineage>
</organism>
<dbReference type="AlphaFoldDB" id="A0A1X1RK52"/>
<dbReference type="RefSeq" id="WP_085092776.1">
    <property type="nucleotide sequence ID" value="NZ_JACKRW010000502.1"/>
</dbReference>
<name>A0A1X1RK52_MYCFA</name>
<keyword evidence="2" id="KW-1185">Reference proteome</keyword>
<protein>
    <submittedName>
        <fullName evidence="1">Uncharacterized protein</fullName>
    </submittedName>
</protein>